<keyword evidence="1" id="KW-0863">Zinc-finger</keyword>
<accession>A0A0D6QS90</accession>
<dbReference type="AlphaFoldDB" id="A0A0D6QS90"/>
<dbReference type="Pfam" id="PF13912">
    <property type="entry name" value="zf-C2H2_6"/>
    <property type="match status" value="2"/>
</dbReference>
<dbReference type="PANTHER" id="PTHR46326:SF2">
    <property type="entry name" value="ZINC FINGER PROTEIN ZAT1-RELATED"/>
    <property type="match status" value="1"/>
</dbReference>
<dbReference type="InterPro" id="IPR013087">
    <property type="entry name" value="Znf_C2H2_type"/>
</dbReference>
<feature type="domain" description="C2H2-type" evidence="3">
    <location>
        <begin position="226"/>
        <end position="253"/>
    </location>
</feature>
<protein>
    <recommendedName>
        <fullName evidence="3">C2H2-type domain-containing protein</fullName>
    </recommendedName>
</protein>
<evidence type="ECO:0000256" key="1">
    <source>
        <dbReference type="PROSITE-ProRule" id="PRU00042"/>
    </source>
</evidence>
<evidence type="ECO:0000256" key="2">
    <source>
        <dbReference type="SAM" id="MobiDB-lite"/>
    </source>
</evidence>
<keyword evidence="1" id="KW-0862">Zinc</keyword>
<proteinExistence type="predicted"/>
<name>A0A0D6QS90_ARACU</name>
<dbReference type="PROSITE" id="PS50157">
    <property type="entry name" value="ZINC_FINGER_C2H2_2"/>
    <property type="match status" value="2"/>
</dbReference>
<feature type="domain" description="C2H2-type" evidence="3">
    <location>
        <begin position="165"/>
        <end position="193"/>
    </location>
</feature>
<evidence type="ECO:0000259" key="3">
    <source>
        <dbReference type="PROSITE" id="PS50157"/>
    </source>
</evidence>
<dbReference type="SMART" id="SM00355">
    <property type="entry name" value="ZnF_C2H2"/>
    <property type="match status" value="2"/>
</dbReference>
<dbReference type="InterPro" id="IPR036236">
    <property type="entry name" value="Znf_C2H2_sf"/>
</dbReference>
<dbReference type="EMBL" id="GCKF01047573">
    <property type="protein sequence ID" value="JAG93211.1"/>
    <property type="molecule type" value="Transcribed_RNA"/>
</dbReference>
<organism evidence="4">
    <name type="scientific">Araucaria cunninghamii</name>
    <name type="common">Hoop pine</name>
    <name type="synonym">Moreton Bay pine</name>
    <dbReference type="NCBI Taxonomy" id="56994"/>
    <lineage>
        <taxon>Eukaryota</taxon>
        <taxon>Viridiplantae</taxon>
        <taxon>Streptophyta</taxon>
        <taxon>Embryophyta</taxon>
        <taxon>Tracheophyta</taxon>
        <taxon>Spermatophyta</taxon>
        <taxon>Pinopsida</taxon>
        <taxon>Pinidae</taxon>
        <taxon>Conifers II</taxon>
        <taxon>Araucariales</taxon>
        <taxon>Araucariaceae</taxon>
        <taxon>Araucaria</taxon>
    </lineage>
</organism>
<dbReference type="GO" id="GO:0006355">
    <property type="term" value="P:regulation of DNA-templated transcription"/>
    <property type="evidence" value="ECO:0007669"/>
    <property type="project" value="InterPro"/>
</dbReference>
<dbReference type="PROSITE" id="PS00028">
    <property type="entry name" value="ZINC_FINGER_C2H2_1"/>
    <property type="match status" value="2"/>
</dbReference>
<reference evidence="4" key="1">
    <citation type="submission" date="2015-03" db="EMBL/GenBank/DDBJ databases">
        <title>A transcriptome of Araucaria cunninghamii, an australian fine timber species.</title>
        <authorList>
            <person name="Jing Yi C.J.Y."/>
            <person name="Yin San L.Y.S."/>
            <person name="Abdul Karim S.S."/>
            <person name="Wan Azmi N.N."/>
            <person name="Hercus R.R."/>
            <person name="Croft L.L."/>
        </authorList>
    </citation>
    <scope>NUCLEOTIDE SEQUENCE</scope>
    <source>
        <strain evidence="4">MI0301</strain>
        <tissue evidence="4">Leaf</tissue>
    </source>
</reference>
<keyword evidence="1" id="KW-0479">Metal-binding</keyword>
<dbReference type="Gene3D" id="3.30.160.60">
    <property type="entry name" value="Classic Zinc Finger"/>
    <property type="match status" value="1"/>
</dbReference>
<dbReference type="SUPFAM" id="SSF57667">
    <property type="entry name" value="beta-beta-alpha zinc fingers"/>
    <property type="match status" value="2"/>
</dbReference>
<dbReference type="InterPro" id="IPR044303">
    <property type="entry name" value="ZAT1/4/9"/>
</dbReference>
<dbReference type="GO" id="GO:0008270">
    <property type="term" value="F:zinc ion binding"/>
    <property type="evidence" value="ECO:0007669"/>
    <property type="project" value="UniProtKB-KW"/>
</dbReference>
<dbReference type="PANTHER" id="PTHR46326">
    <property type="entry name" value="ZINC FINGER PROTEIN ZAT1-RELATED"/>
    <property type="match status" value="1"/>
</dbReference>
<evidence type="ECO:0000313" key="4">
    <source>
        <dbReference type="EMBL" id="JAG93211.1"/>
    </source>
</evidence>
<sequence>MSSAIIVQDSHSHPLMEFGSGDTEDFLFVRKMSNIVGSAAPRGKRSKRARPSYFGVAASAEDQGTFSSLSETTVEEEEDDIDMEEELAAHSLMMLFHVHSHSHGKHLPSPPEVTSRFDAKPPTTVGFVLPNKRKIKKPKEFDDGDADPPYVFPFDVVKGEGEKRYKCKTCSKEFLSFQALGGHRASCHSKSKSLLNGGLEQEFVPLHSSASSVDAKHSANQKNKIHECPVCYRVFTSGQALGGHKRSHSTPTPTPPPLEASTSVSTTDHESERKQTPTPSPQRPAKIEWQLDLNMPAPLEDQSRQDDCLQLEDSALPCTMMSTKSPRYNYNLGHYWWMESSGKRVPSAYDAHHDVVVADEAERKVVLGRDLGLKPDLFLVAPVN</sequence>
<feature type="region of interest" description="Disordered" evidence="2">
    <location>
        <begin position="241"/>
        <end position="284"/>
    </location>
</feature>